<feature type="compositionally biased region" description="Polar residues" evidence="1">
    <location>
        <begin position="1"/>
        <end position="14"/>
    </location>
</feature>
<evidence type="ECO:0000313" key="2">
    <source>
        <dbReference type="EMBL" id="KAF3599716.1"/>
    </source>
</evidence>
<comment type="caution">
    <text evidence="2">The sequence shown here is derived from an EMBL/GenBank/DDBJ whole genome shotgun (WGS) entry which is preliminary data.</text>
</comment>
<sequence>MERSTLSTTVTPPSQHHRYLLWRERPSPPKKRGRRKEDEGEAEERDWSGHVTDDGLEEENWASVVDNEAGERLRTREAEEEDEKRKEADKY</sequence>
<dbReference type="EMBL" id="QGKX02000004">
    <property type="protein sequence ID" value="KAF3599716.1"/>
    <property type="molecule type" value="Genomic_DNA"/>
</dbReference>
<feature type="compositionally biased region" description="Basic and acidic residues" evidence="1">
    <location>
        <begin position="69"/>
        <end position="91"/>
    </location>
</feature>
<dbReference type="AlphaFoldDB" id="A0A8S9SE16"/>
<reference evidence="2" key="1">
    <citation type="submission" date="2019-12" db="EMBL/GenBank/DDBJ databases">
        <title>Genome sequencing and annotation of Brassica cretica.</title>
        <authorList>
            <person name="Studholme D.J."/>
            <person name="Sarris P."/>
        </authorList>
    </citation>
    <scope>NUCLEOTIDE SEQUENCE</scope>
    <source>
        <strain evidence="2">PFS-109/04</strain>
        <tissue evidence="2">Leaf</tissue>
    </source>
</reference>
<name>A0A8S9SE16_BRACR</name>
<feature type="region of interest" description="Disordered" evidence="1">
    <location>
        <begin position="1"/>
        <end position="91"/>
    </location>
</feature>
<organism evidence="2 3">
    <name type="scientific">Brassica cretica</name>
    <name type="common">Mustard</name>
    <dbReference type="NCBI Taxonomy" id="69181"/>
    <lineage>
        <taxon>Eukaryota</taxon>
        <taxon>Viridiplantae</taxon>
        <taxon>Streptophyta</taxon>
        <taxon>Embryophyta</taxon>
        <taxon>Tracheophyta</taxon>
        <taxon>Spermatophyta</taxon>
        <taxon>Magnoliopsida</taxon>
        <taxon>eudicotyledons</taxon>
        <taxon>Gunneridae</taxon>
        <taxon>Pentapetalae</taxon>
        <taxon>rosids</taxon>
        <taxon>malvids</taxon>
        <taxon>Brassicales</taxon>
        <taxon>Brassicaceae</taxon>
        <taxon>Brassiceae</taxon>
        <taxon>Brassica</taxon>
    </lineage>
</organism>
<gene>
    <name evidence="2" type="ORF">F2Q69_00038859</name>
</gene>
<evidence type="ECO:0000256" key="1">
    <source>
        <dbReference type="SAM" id="MobiDB-lite"/>
    </source>
</evidence>
<evidence type="ECO:0000313" key="3">
    <source>
        <dbReference type="Proteomes" id="UP000712600"/>
    </source>
</evidence>
<accession>A0A8S9SE16</accession>
<protein>
    <submittedName>
        <fullName evidence="2">Uncharacterized protein</fullName>
    </submittedName>
</protein>
<dbReference type="Proteomes" id="UP000712600">
    <property type="component" value="Unassembled WGS sequence"/>
</dbReference>
<proteinExistence type="predicted"/>